<protein>
    <recommendedName>
        <fullName evidence="3">Lipoprotein</fullName>
    </recommendedName>
</protein>
<name>A0A6C2TZ48_PONDE</name>
<gene>
    <name evidence="1" type="ORF">PDESU_01019</name>
</gene>
<sequence>MFKRIMMTTVLLAALTGCKTVSPEQAITKQCDENRAAIEKTIQDPERRSTMLAVMDSFETEIHAIASDSEQARKRYDTALRNYETTDAQLKELQQDVAASLGRLCSAAKTHSLELRKHCSAEEWEQLTAHYHELKNIAFL</sequence>
<dbReference type="AlphaFoldDB" id="A0A6C2TZ48"/>
<dbReference type="Gene3D" id="1.20.120.1490">
    <property type="match status" value="1"/>
</dbReference>
<keyword evidence="2" id="KW-1185">Reference proteome</keyword>
<evidence type="ECO:0000313" key="2">
    <source>
        <dbReference type="Proteomes" id="UP000366872"/>
    </source>
</evidence>
<dbReference type="Proteomes" id="UP000366872">
    <property type="component" value="Unassembled WGS sequence"/>
</dbReference>
<organism evidence="1 2">
    <name type="scientific">Pontiella desulfatans</name>
    <dbReference type="NCBI Taxonomy" id="2750659"/>
    <lineage>
        <taxon>Bacteria</taxon>
        <taxon>Pseudomonadati</taxon>
        <taxon>Kiritimatiellota</taxon>
        <taxon>Kiritimatiellia</taxon>
        <taxon>Kiritimatiellales</taxon>
        <taxon>Pontiellaceae</taxon>
        <taxon>Pontiella</taxon>
    </lineage>
</organism>
<evidence type="ECO:0008006" key="3">
    <source>
        <dbReference type="Google" id="ProtNLM"/>
    </source>
</evidence>
<accession>A0A6C2TZ48</accession>
<dbReference type="RefSeq" id="WP_136078130.1">
    <property type="nucleotide sequence ID" value="NZ_CAAHFG010000001.1"/>
</dbReference>
<reference evidence="1 2" key="1">
    <citation type="submission" date="2019-04" db="EMBL/GenBank/DDBJ databases">
        <authorList>
            <person name="Van Vliet M D."/>
        </authorList>
    </citation>
    <scope>NUCLEOTIDE SEQUENCE [LARGE SCALE GENOMIC DNA]</scope>
    <source>
        <strain evidence="1 2">F1</strain>
    </source>
</reference>
<dbReference type="EMBL" id="CAAHFG010000001">
    <property type="protein sequence ID" value="VGO12466.1"/>
    <property type="molecule type" value="Genomic_DNA"/>
</dbReference>
<proteinExistence type="predicted"/>
<evidence type="ECO:0000313" key="1">
    <source>
        <dbReference type="EMBL" id="VGO12466.1"/>
    </source>
</evidence>
<dbReference type="PROSITE" id="PS51257">
    <property type="entry name" value="PROKAR_LIPOPROTEIN"/>
    <property type="match status" value="1"/>
</dbReference>